<dbReference type="GO" id="GO:0006302">
    <property type="term" value="P:double-strand break repair"/>
    <property type="evidence" value="ECO:0007669"/>
    <property type="project" value="InterPro"/>
</dbReference>
<dbReference type="PANTHER" id="PTHR32114">
    <property type="entry name" value="ABC TRANSPORTER ABCH.3"/>
    <property type="match status" value="1"/>
</dbReference>
<feature type="coiled-coil region" evidence="4">
    <location>
        <begin position="665"/>
        <end position="808"/>
    </location>
</feature>
<proteinExistence type="inferred from homology"/>
<feature type="coiled-coil region" evidence="4">
    <location>
        <begin position="605"/>
        <end position="639"/>
    </location>
</feature>
<feature type="domain" description="Rad50/SbcC-type AAA" evidence="5">
    <location>
        <begin position="5"/>
        <end position="230"/>
    </location>
</feature>
<dbReference type="GO" id="GO:0016887">
    <property type="term" value="F:ATP hydrolysis activity"/>
    <property type="evidence" value="ECO:0007669"/>
    <property type="project" value="InterPro"/>
</dbReference>
<keyword evidence="6" id="KW-0540">Nuclease</keyword>
<gene>
    <name evidence="6" type="ORF">DXB93_10135</name>
</gene>
<evidence type="ECO:0000256" key="1">
    <source>
        <dbReference type="ARBA" id="ARBA00006930"/>
    </source>
</evidence>
<comment type="similarity">
    <text evidence="1">Belongs to the SMC family. SbcC subfamily.</text>
</comment>
<dbReference type="SUPFAM" id="SSF52540">
    <property type="entry name" value="P-loop containing nucleoside triphosphate hydrolases"/>
    <property type="match status" value="1"/>
</dbReference>
<dbReference type="RefSeq" id="WP_117581562.1">
    <property type="nucleotide sequence ID" value="NZ_QUSL01000014.1"/>
</dbReference>
<protein>
    <recommendedName>
        <fullName evidence="3">Nuclease SbcCD subunit C</fullName>
    </recommendedName>
</protein>
<keyword evidence="6" id="KW-0269">Exonuclease</keyword>
<dbReference type="PANTHER" id="PTHR32114:SF2">
    <property type="entry name" value="ABC TRANSPORTER ABCH.3"/>
    <property type="match status" value="1"/>
</dbReference>
<accession>A0A3E3EDW6</accession>
<evidence type="ECO:0000256" key="4">
    <source>
        <dbReference type="SAM" id="Coils"/>
    </source>
</evidence>
<dbReference type="Gene3D" id="3.40.50.300">
    <property type="entry name" value="P-loop containing nucleotide triphosphate hydrolases"/>
    <property type="match status" value="2"/>
</dbReference>
<dbReference type="AlphaFoldDB" id="A0A3E3EDW6"/>
<sequence length="1010" mass="117668">MLPNRLTMSAFGPYHQVVTIDFEPFIQDGLFLITGPTGAGKTMIFDAIMFALYGVSSGSERSSEQFRSDQANHDTPTFVELDFILHNQHYLIKRSPRYLLEGKKTPKLPTALLTLPGGKMIEGIKEVNYKIKEILGIDDKQFKQIAMIAQGEFTKLIYAGSEEREKVLRNLFKTDNFRCLEEQLKLRVKEYKSKYDLLFKQREMLLKSLDVEDEKIDLDEYLDSLEKKIKIKAMEYQQNAQYYEQKAKELNVIEINNRRLEYLDDLKIQLSNYLSKEDYYRELEKMIKDLKRANQLQNIYSLMISSKTKLAKLGEKEKVLNERLSFAKNDLKKQEKQYALVSKYHDEVAQGQIELEKMVELKQNVLVYQKDLNQENNLRKQIKVIESKNIGLNDRLQKSAKIIERDSNSIAHLDKLKGDYELINQNYQKIHAHKLEIHNLSSDYDKFLREEEHCYELREQYQKIEEKYLNEKNKYDQMEHHFRSSQAGILASSLKENEPCPVCGSLNHPQLADFDQKIVYQEDLKKAKKNFDKCSETRNDIYNALILKQQEVTLLKKQMENDCQRLGIEEELGKEVFIKVLGKINIDENKLLKQAKELDNEIIYLNNLKISLANHQKDLDLLEQNIQKNNAQVQAYKDQLNQVIGRMEQNKQLKDLTHHQVDQQIEEKQKELLGLTKIIKDIEEKYRSINEQIIQLEAQNRSYCQQIKDEENNYQQVLREYRGKLNSLFTDEKEFLEIIKNVSQLENKEKEYQAYLIAKDSLNKQIHELQLELKGIEVIDVEVVKEKLIILKQKLDSALNILNNLNAQLMTVTSTIKNIKNIDQELSNSHDIYQCYLDLSEVTSGKNSYRISFERYVLAAYFENILVYANTLLKRMSQGRYQLYRRDNRSKGAGKQGLELDVLDLESGLLRDVKTLSGGESFKAALSLALGLSKMIQGYAGGIELNTLFIDEGFGSLDSQSLDQAIDCLIDIQQDGKLIGIISHVSELKERIDHKIILSRKNKETKIAIE</sequence>
<dbReference type="Pfam" id="PF13558">
    <property type="entry name" value="SbcC_Walker_B"/>
    <property type="match status" value="1"/>
</dbReference>
<feature type="coiled-coil region" evidence="4">
    <location>
        <begin position="454"/>
        <end position="481"/>
    </location>
</feature>
<reference evidence="6 7" key="1">
    <citation type="submission" date="2018-08" db="EMBL/GenBank/DDBJ databases">
        <title>A genome reference for cultivated species of the human gut microbiota.</title>
        <authorList>
            <person name="Zou Y."/>
            <person name="Xue W."/>
            <person name="Luo G."/>
        </authorList>
    </citation>
    <scope>NUCLEOTIDE SEQUENCE [LARGE SCALE GENOMIC DNA]</scope>
    <source>
        <strain evidence="6 7">OM06-4</strain>
    </source>
</reference>
<dbReference type="InterPro" id="IPR038729">
    <property type="entry name" value="Rad50/SbcC_AAA"/>
</dbReference>
<comment type="subunit">
    <text evidence="2">Heterodimer of SbcC and SbcD.</text>
</comment>
<dbReference type="GO" id="GO:0004527">
    <property type="term" value="F:exonuclease activity"/>
    <property type="evidence" value="ECO:0007669"/>
    <property type="project" value="UniProtKB-KW"/>
</dbReference>
<organism evidence="6 7">
    <name type="scientific">Thomasclavelia ramosa</name>
    <dbReference type="NCBI Taxonomy" id="1547"/>
    <lineage>
        <taxon>Bacteria</taxon>
        <taxon>Bacillati</taxon>
        <taxon>Bacillota</taxon>
        <taxon>Erysipelotrichia</taxon>
        <taxon>Erysipelotrichales</taxon>
        <taxon>Coprobacillaceae</taxon>
        <taxon>Thomasclavelia</taxon>
    </lineage>
</organism>
<evidence type="ECO:0000256" key="3">
    <source>
        <dbReference type="ARBA" id="ARBA00013368"/>
    </source>
</evidence>
<dbReference type="InterPro" id="IPR027417">
    <property type="entry name" value="P-loop_NTPase"/>
</dbReference>
<keyword evidence="4" id="KW-0175">Coiled coil</keyword>
<evidence type="ECO:0000313" key="6">
    <source>
        <dbReference type="EMBL" id="RGD84772.1"/>
    </source>
</evidence>
<name>A0A3E3EDW6_9FIRM</name>
<dbReference type="EMBL" id="QUSL01000014">
    <property type="protein sequence ID" value="RGD84772.1"/>
    <property type="molecule type" value="Genomic_DNA"/>
</dbReference>
<evidence type="ECO:0000259" key="5">
    <source>
        <dbReference type="Pfam" id="PF13476"/>
    </source>
</evidence>
<evidence type="ECO:0000256" key="2">
    <source>
        <dbReference type="ARBA" id="ARBA00011322"/>
    </source>
</evidence>
<evidence type="ECO:0000313" key="7">
    <source>
        <dbReference type="Proteomes" id="UP000261032"/>
    </source>
</evidence>
<dbReference type="Proteomes" id="UP000261032">
    <property type="component" value="Unassembled WGS sequence"/>
</dbReference>
<keyword evidence="6" id="KW-0378">Hydrolase</keyword>
<feature type="coiled-coil region" evidence="4">
    <location>
        <begin position="276"/>
        <end position="378"/>
    </location>
</feature>
<dbReference type="Pfam" id="PF13476">
    <property type="entry name" value="AAA_23"/>
    <property type="match status" value="1"/>
</dbReference>
<comment type="caution">
    <text evidence="6">The sequence shown here is derived from an EMBL/GenBank/DDBJ whole genome shotgun (WGS) entry which is preliminary data.</text>
</comment>